<name>A0A0M0GK16_SPOGL</name>
<accession>A0A0M0GK16</accession>
<dbReference type="PATRIC" id="fig|1459.3.peg.5959"/>
<dbReference type="SUPFAM" id="SSF53067">
    <property type="entry name" value="Actin-like ATPase domain"/>
    <property type="match status" value="1"/>
</dbReference>
<keyword evidence="2" id="KW-0418">Kinase</keyword>
<reference evidence="3" key="1">
    <citation type="submission" date="2015-07" db="EMBL/GenBank/DDBJ databases">
        <title>Fjat-10036 dsm4.</title>
        <authorList>
            <person name="Liu B."/>
            <person name="Wang J."/>
            <person name="Zhu Y."/>
            <person name="Liu G."/>
            <person name="Chen Q."/>
            <person name="Chen Z."/>
            <person name="Lan J."/>
            <person name="Che J."/>
            <person name="Ge C."/>
            <person name="Shi H."/>
            <person name="Pan Z."/>
            <person name="Liu X."/>
        </authorList>
    </citation>
    <scope>NUCLEOTIDE SEQUENCE [LARGE SCALE GENOMIC DNA]</scope>
    <source>
        <strain evidence="3">DSM 4</strain>
    </source>
</reference>
<dbReference type="InterPro" id="IPR043129">
    <property type="entry name" value="ATPase_NBD"/>
</dbReference>
<proteinExistence type="inferred from homology"/>
<dbReference type="EMBL" id="LGUF01000007">
    <property type="protein sequence ID" value="KON90103.1"/>
    <property type="molecule type" value="Genomic_DNA"/>
</dbReference>
<keyword evidence="2" id="KW-0808">Transferase</keyword>
<dbReference type="Gene3D" id="3.30.420.40">
    <property type="match status" value="2"/>
</dbReference>
<dbReference type="STRING" id="1459.AF332_27065"/>
<organism evidence="2 3">
    <name type="scientific">Sporosarcina globispora</name>
    <name type="common">Bacillus globisporus</name>
    <dbReference type="NCBI Taxonomy" id="1459"/>
    <lineage>
        <taxon>Bacteria</taxon>
        <taxon>Bacillati</taxon>
        <taxon>Bacillota</taxon>
        <taxon>Bacilli</taxon>
        <taxon>Bacillales</taxon>
        <taxon>Caryophanaceae</taxon>
        <taxon>Sporosarcina</taxon>
    </lineage>
</organism>
<sequence>MRYAIGIQIGFARIEAGIVSEGGFLIQKENVQNNPSDKEKMFRQVVHCVEQLMDHCSLPKKEIAGIGVGIPGNVDRHNGIALFQNNLPWKDFPIADRLQQAVGINAIIDNDVCMAAFAEWKEAGLQEGGLFVYMAISTGISCSIIKNGEFIRGAGLAGAAGLIPVLDPDQKRMIRFEQMVSAPALQARASRLFANEQLEAKDLFTKYHHGVPEVKQAVNELATSISYVLYVVASLLDPHKIVLGGSIAAYNPFLLELLKSELAKHLLPEQRHILDGIEISYPDNSQVVMGAGMRFFYT</sequence>
<dbReference type="Pfam" id="PF00480">
    <property type="entry name" value="ROK"/>
    <property type="match status" value="1"/>
</dbReference>
<dbReference type="RefSeq" id="WP_053437477.1">
    <property type="nucleotide sequence ID" value="NZ_LGUF01000007.1"/>
</dbReference>
<protein>
    <submittedName>
        <fullName evidence="2">Kinase</fullName>
    </submittedName>
</protein>
<dbReference type="Proteomes" id="UP000037109">
    <property type="component" value="Unassembled WGS sequence"/>
</dbReference>
<dbReference type="PANTHER" id="PTHR18964:SF149">
    <property type="entry name" value="BIFUNCTIONAL UDP-N-ACETYLGLUCOSAMINE 2-EPIMERASE_N-ACETYLMANNOSAMINE KINASE"/>
    <property type="match status" value="1"/>
</dbReference>
<gene>
    <name evidence="2" type="ORF">AF332_27065</name>
</gene>
<evidence type="ECO:0000313" key="3">
    <source>
        <dbReference type="Proteomes" id="UP000037109"/>
    </source>
</evidence>
<evidence type="ECO:0000256" key="1">
    <source>
        <dbReference type="ARBA" id="ARBA00006479"/>
    </source>
</evidence>
<comment type="caution">
    <text evidence="2">The sequence shown here is derived from an EMBL/GenBank/DDBJ whole genome shotgun (WGS) entry which is preliminary data.</text>
</comment>
<keyword evidence="3" id="KW-1185">Reference proteome</keyword>
<dbReference type="OrthoDB" id="9796533at2"/>
<evidence type="ECO:0000313" key="2">
    <source>
        <dbReference type="EMBL" id="KON90103.1"/>
    </source>
</evidence>
<comment type="similarity">
    <text evidence="1">Belongs to the ROK (NagC/XylR) family.</text>
</comment>
<dbReference type="InterPro" id="IPR000600">
    <property type="entry name" value="ROK"/>
</dbReference>
<dbReference type="AlphaFoldDB" id="A0A0M0GK16"/>
<dbReference type="PANTHER" id="PTHR18964">
    <property type="entry name" value="ROK (REPRESSOR, ORF, KINASE) FAMILY"/>
    <property type="match status" value="1"/>
</dbReference>
<dbReference type="GO" id="GO:0016301">
    <property type="term" value="F:kinase activity"/>
    <property type="evidence" value="ECO:0007669"/>
    <property type="project" value="UniProtKB-KW"/>
</dbReference>